<dbReference type="EMBL" id="LVIE01000205">
    <property type="protein sequence ID" value="OHT22868.1"/>
    <property type="molecule type" value="Genomic_DNA"/>
</dbReference>
<sequence>MFDRHETHQSIVNIPAFSPDHLVKVTDREGKVTMIQTTMIRKVTTFHDGAFVDLTDNGFFELNLSVEDLFAQIQSGLGITSHNGEPIDA</sequence>
<proteinExistence type="predicted"/>
<comment type="caution">
    <text evidence="1">The sequence shown here is derived from an EMBL/GenBank/DDBJ whole genome shotgun (WGS) entry which is preliminary data.</text>
</comment>
<dbReference type="AlphaFoldDB" id="A0A1S1HLC5"/>
<organism evidence="1 2">
    <name type="scientific">Providencia stuartii</name>
    <dbReference type="NCBI Taxonomy" id="588"/>
    <lineage>
        <taxon>Bacteria</taxon>
        <taxon>Pseudomonadati</taxon>
        <taxon>Pseudomonadota</taxon>
        <taxon>Gammaproteobacteria</taxon>
        <taxon>Enterobacterales</taxon>
        <taxon>Morganellaceae</taxon>
        <taxon>Providencia</taxon>
    </lineage>
</organism>
<keyword evidence="2" id="KW-1185">Reference proteome</keyword>
<evidence type="ECO:0000313" key="1">
    <source>
        <dbReference type="EMBL" id="OHT22868.1"/>
    </source>
</evidence>
<protein>
    <submittedName>
        <fullName evidence="1">Uncharacterized protein</fullName>
    </submittedName>
</protein>
<gene>
    <name evidence="1" type="ORF">A3Q29_21650</name>
</gene>
<evidence type="ECO:0000313" key="2">
    <source>
        <dbReference type="Proteomes" id="UP000179588"/>
    </source>
</evidence>
<dbReference type="Proteomes" id="UP000179588">
    <property type="component" value="Unassembled WGS sequence"/>
</dbReference>
<dbReference type="RefSeq" id="WP_070929565.1">
    <property type="nucleotide sequence ID" value="NZ_VAUE01000046.1"/>
</dbReference>
<reference evidence="1 2" key="1">
    <citation type="submission" date="2016-03" db="EMBL/GenBank/DDBJ databases">
        <title>Genome sequence of Providencia stuartii strain, isolated from the salivary glands of larval Lucilia sericata.</title>
        <authorList>
            <person name="Yuan Y."/>
            <person name="Zhang Y."/>
            <person name="Fu S."/>
            <person name="Crippen T.L."/>
            <person name="Visi D."/>
            <person name="Benbow M.E."/>
            <person name="Allen M."/>
            <person name="Tomberlin J.K."/>
            <person name="Sze S.-H."/>
            <person name="Tarone A.M."/>
        </authorList>
    </citation>
    <scope>NUCLEOTIDE SEQUENCE [LARGE SCALE GENOMIC DNA]</scope>
    <source>
        <strain evidence="1 2">Crippen</strain>
    </source>
</reference>
<name>A0A1S1HLC5_PROST</name>
<accession>A0A1S1HLC5</accession>